<accession>A0ABP4EPZ2</accession>
<feature type="transmembrane region" description="Helical" evidence="2">
    <location>
        <begin position="64"/>
        <end position="86"/>
    </location>
</feature>
<dbReference type="EMBL" id="BAAALD010000098">
    <property type="protein sequence ID" value="GAA1115958.1"/>
    <property type="molecule type" value="Genomic_DNA"/>
</dbReference>
<keyword evidence="2" id="KW-0812">Transmembrane</keyword>
<gene>
    <name evidence="4" type="ORF">GCM10009663_65430</name>
</gene>
<dbReference type="PANTHER" id="PTHR36834:SF1">
    <property type="entry name" value="INTEGRAL MEMBRANE PROTEIN"/>
    <property type="match status" value="1"/>
</dbReference>
<keyword evidence="2" id="KW-1133">Transmembrane helix</keyword>
<dbReference type="Pfam" id="PF04892">
    <property type="entry name" value="VanZ"/>
    <property type="match status" value="1"/>
</dbReference>
<comment type="caution">
    <text evidence="4">The sequence shown here is derived from an EMBL/GenBank/DDBJ whole genome shotgun (WGS) entry which is preliminary data.</text>
</comment>
<protein>
    <recommendedName>
        <fullName evidence="3">VanZ-like domain-containing protein</fullName>
    </recommendedName>
</protein>
<keyword evidence="5" id="KW-1185">Reference proteome</keyword>
<dbReference type="Proteomes" id="UP001499987">
    <property type="component" value="Unassembled WGS sequence"/>
</dbReference>
<evidence type="ECO:0000313" key="5">
    <source>
        <dbReference type="Proteomes" id="UP001499987"/>
    </source>
</evidence>
<evidence type="ECO:0000256" key="1">
    <source>
        <dbReference type="SAM" id="MobiDB-lite"/>
    </source>
</evidence>
<feature type="compositionally biased region" description="Low complexity" evidence="1">
    <location>
        <begin position="1"/>
        <end position="10"/>
    </location>
</feature>
<feature type="compositionally biased region" description="Gly residues" evidence="1">
    <location>
        <begin position="11"/>
        <end position="23"/>
    </location>
</feature>
<dbReference type="InterPro" id="IPR006976">
    <property type="entry name" value="VanZ-like"/>
</dbReference>
<name>A0ABP4EPZ2_9ACTN</name>
<feature type="transmembrane region" description="Helical" evidence="2">
    <location>
        <begin position="150"/>
        <end position="170"/>
    </location>
</feature>
<feature type="region of interest" description="Disordered" evidence="1">
    <location>
        <begin position="1"/>
        <end position="24"/>
    </location>
</feature>
<dbReference type="InterPro" id="IPR053150">
    <property type="entry name" value="Teicoplanin_resist-assoc"/>
</dbReference>
<evidence type="ECO:0000259" key="3">
    <source>
        <dbReference type="Pfam" id="PF04892"/>
    </source>
</evidence>
<evidence type="ECO:0000313" key="4">
    <source>
        <dbReference type="EMBL" id="GAA1115958.1"/>
    </source>
</evidence>
<feature type="domain" description="VanZ-like" evidence="3">
    <location>
        <begin position="79"/>
        <end position="196"/>
    </location>
</feature>
<feature type="transmembrane region" description="Helical" evidence="2">
    <location>
        <begin position="182"/>
        <end position="200"/>
    </location>
</feature>
<evidence type="ECO:0000256" key="2">
    <source>
        <dbReference type="SAM" id="Phobius"/>
    </source>
</evidence>
<dbReference type="PANTHER" id="PTHR36834">
    <property type="entry name" value="MEMBRANE PROTEIN-RELATED"/>
    <property type="match status" value="1"/>
</dbReference>
<sequence length="217" mass="22653">MVLRRTVTGSGTTGSGGSPGGGPAAAVVVRLRAEGTAARRTGKRRPREPQRPLPFLHRPGVVPALVRLLVLLVALAATVLFAVVLARATLVPQPGSRGLVHANLRPGSTLELYLDRPAVREAVKQVGGNLLLGAPFGILLPLLSRRVGGLLRVTLLTAVTMVLVECAQAVLVPGRAFDIDDVLLNTAGAVLVHLVAGRRIGRALHRAPRAADRPRAG</sequence>
<reference evidence="5" key="1">
    <citation type="journal article" date="2019" name="Int. J. Syst. Evol. Microbiol.">
        <title>The Global Catalogue of Microorganisms (GCM) 10K type strain sequencing project: providing services to taxonomists for standard genome sequencing and annotation.</title>
        <authorList>
            <consortium name="The Broad Institute Genomics Platform"/>
            <consortium name="The Broad Institute Genome Sequencing Center for Infectious Disease"/>
            <person name="Wu L."/>
            <person name="Ma J."/>
        </authorList>
    </citation>
    <scope>NUCLEOTIDE SEQUENCE [LARGE SCALE GENOMIC DNA]</scope>
    <source>
        <strain evidence="5">JCM 13002</strain>
    </source>
</reference>
<feature type="transmembrane region" description="Helical" evidence="2">
    <location>
        <begin position="126"/>
        <end position="143"/>
    </location>
</feature>
<organism evidence="4 5">
    <name type="scientific">Kitasatospora arboriphila</name>
    <dbReference type="NCBI Taxonomy" id="258052"/>
    <lineage>
        <taxon>Bacteria</taxon>
        <taxon>Bacillati</taxon>
        <taxon>Actinomycetota</taxon>
        <taxon>Actinomycetes</taxon>
        <taxon>Kitasatosporales</taxon>
        <taxon>Streptomycetaceae</taxon>
        <taxon>Kitasatospora</taxon>
    </lineage>
</organism>
<proteinExistence type="predicted"/>
<keyword evidence="2" id="KW-0472">Membrane</keyword>